<dbReference type="PANTHER" id="PTHR35042:SF1">
    <property type="entry name" value="DUF1772-DOMAIN-CONTAINING PROTEIN"/>
    <property type="match status" value="1"/>
</dbReference>
<reference evidence="8" key="1">
    <citation type="submission" date="2020-01" db="EMBL/GenBank/DDBJ databases">
        <authorList>
            <person name="Feng Z.H.Z."/>
        </authorList>
    </citation>
    <scope>NUCLEOTIDE SEQUENCE</scope>
    <source>
        <strain evidence="8">CBS107.38</strain>
    </source>
</reference>
<keyword evidence="3 7" id="KW-1133">Transmembrane helix</keyword>
<evidence type="ECO:0000256" key="2">
    <source>
        <dbReference type="ARBA" id="ARBA00022692"/>
    </source>
</evidence>
<dbReference type="RefSeq" id="XP_038782752.1">
    <property type="nucleotide sequence ID" value="XM_038934477.1"/>
</dbReference>
<dbReference type="SUPFAM" id="SSF109854">
    <property type="entry name" value="DinB/YfiT-like putative metalloenzymes"/>
    <property type="match status" value="1"/>
</dbReference>
<dbReference type="AlphaFoldDB" id="A0A8H7B018"/>
<dbReference type="InterPro" id="IPR018531">
    <property type="entry name" value="DUF1993"/>
</dbReference>
<dbReference type="Proteomes" id="UP000596902">
    <property type="component" value="Unassembled WGS sequence"/>
</dbReference>
<comment type="subcellular location">
    <subcellularLocation>
        <location evidence="1">Membrane</location>
        <topology evidence="1">Multi-pass membrane protein</topology>
    </subcellularLocation>
</comment>
<proteinExistence type="inferred from homology"/>
<dbReference type="GeneID" id="62207655"/>
<accession>A0A8H7B018</accession>
<feature type="region of interest" description="Disordered" evidence="6">
    <location>
        <begin position="479"/>
        <end position="500"/>
    </location>
</feature>
<evidence type="ECO:0000256" key="3">
    <source>
        <dbReference type="ARBA" id="ARBA00022989"/>
    </source>
</evidence>
<keyword evidence="4 7" id="KW-0472">Membrane</keyword>
<feature type="transmembrane region" description="Helical" evidence="7">
    <location>
        <begin position="205"/>
        <end position="230"/>
    </location>
</feature>
<feature type="non-terminal residue" evidence="8">
    <location>
        <position position="1"/>
    </location>
</feature>
<dbReference type="EMBL" id="JAAABM010000016">
    <property type="protein sequence ID" value="KAF7672399.1"/>
    <property type="molecule type" value="Genomic_DNA"/>
</dbReference>
<gene>
    <name evidence="8" type="ORF">GT037_009430</name>
</gene>
<comment type="similarity">
    <text evidence="5">Belongs to the anthrone oxygenase family.</text>
</comment>
<dbReference type="InterPro" id="IPR013901">
    <property type="entry name" value="Anthrone_oxy"/>
</dbReference>
<organism evidence="8 9">
    <name type="scientific">Alternaria burnsii</name>
    <dbReference type="NCBI Taxonomy" id="1187904"/>
    <lineage>
        <taxon>Eukaryota</taxon>
        <taxon>Fungi</taxon>
        <taxon>Dikarya</taxon>
        <taxon>Ascomycota</taxon>
        <taxon>Pezizomycotina</taxon>
        <taxon>Dothideomycetes</taxon>
        <taxon>Pleosporomycetidae</taxon>
        <taxon>Pleosporales</taxon>
        <taxon>Pleosporineae</taxon>
        <taxon>Pleosporaceae</taxon>
        <taxon>Alternaria</taxon>
        <taxon>Alternaria sect. Alternaria</taxon>
    </lineage>
</organism>
<dbReference type="Pfam" id="PF08592">
    <property type="entry name" value="Anthrone_oxy"/>
    <property type="match status" value="1"/>
</dbReference>
<evidence type="ECO:0000256" key="1">
    <source>
        <dbReference type="ARBA" id="ARBA00004141"/>
    </source>
</evidence>
<dbReference type="Pfam" id="PF09351">
    <property type="entry name" value="DUF1993"/>
    <property type="match status" value="1"/>
</dbReference>
<evidence type="ECO:0000256" key="5">
    <source>
        <dbReference type="ARBA" id="ARBA00034313"/>
    </source>
</evidence>
<feature type="transmembrane region" description="Helical" evidence="7">
    <location>
        <begin position="280"/>
        <end position="299"/>
    </location>
</feature>
<dbReference type="PANTHER" id="PTHR35042">
    <property type="entry name" value="ANTHRONE OXYGENASE ENCC"/>
    <property type="match status" value="1"/>
</dbReference>
<protein>
    <submittedName>
        <fullName evidence="8">Uncharacterized protein</fullName>
    </submittedName>
</protein>
<evidence type="ECO:0000256" key="4">
    <source>
        <dbReference type="ARBA" id="ARBA00023136"/>
    </source>
</evidence>
<name>A0A8H7B018_9PLEO</name>
<comment type="caution">
    <text evidence="8">The sequence shown here is derived from an EMBL/GenBank/DDBJ whole genome shotgun (WGS) entry which is preliminary data.</text>
</comment>
<evidence type="ECO:0000313" key="9">
    <source>
        <dbReference type="Proteomes" id="UP000596902"/>
    </source>
</evidence>
<keyword evidence="2 7" id="KW-0812">Transmembrane</keyword>
<reference evidence="8" key="2">
    <citation type="submission" date="2020-08" db="EMBL/GenBank/DDBJ databases">
        <title>Draft Genome Sequence of Cumin Blight Pathogen Alternaria burnsii.</title>
        <authorList>
            <person name="Feng Z."/>
        </authorList>
    </citation>
    <scope>NUCLEOTIDE SEQUENCE</scope>
    <source>
        <strain evidence="8">CBS107.38</strain>
    </source>
</reference>
<feature type="transmembrane region" description="Helical" evidence="7">
    <location>
        <begin position="344"/>
        <end position="364"/>
    </location>
</feature>
<dbReference type="GO" id="GO:0016020">
    <property type="term" value="C:membrane"/>
    <property type="evidence" value="ECO:0007669"/>
    <property type="project" value="UniProtKB-SubCell"/>
</dbReference>
<evidence type="ECO:0000256" key="6">
    <source>
        <dbReference type="SAM" id="MobiDB-lite"/>
    </source>
</evidence>
<feature type="transmembrane region" description="Helical" evidence="7">
    <location>
        <begin position="250"/>
        <end position="268"/>
    </location>
</feature>
<feature type="compositionally biased region" description="Acidic residues" evidence="6">
    <location>
        <begin position="479"/>
        <end position="493"/>
    </location>
</feature>
<keyword evidence="9" id="KW-1185">Reference proteome</keyword>
<dbReference type="Gene3D" id="1.20.120.450">
    <property type="entry name" value="dinb family like domain"/>
    <property type="match status" value="1"/>
</dbReference>
<evidence type="ECO:0000256" key="7">
    <source>
        <dbReference type="SAM" id="Phobius"/>
    </source>
</evidence>
<dbReference type="InterPro" id="IPR034660">
    <property type="entry name" value="DinB/YfiT-like"/>
</dbReference>
<sequence>PSVKRPDKAIEQAKMISTVATYELCVPALRKAMQNHLEVLKKAEVWCDKNGYPHSKALGARLAPDMHPLALQIFFQVTTATRALQRLAGMEVPTFKFDAASFQDLYMQIDQALECFEKARPEAFEGKEDMPVVIDVPNMWHFDLNGLTYLQEFVLPNFFFHNVTAYGILRNLGIPQTQHQLLAYSHTMDNLLTQKTPTALAIAQAVGITGSVFLLGSNVCLSVVGIPAAMQAPAPLAVKQWHTIFTRGGAIARPLAIVSALATGYVAYNQDPKSTPFRLNALATILLPSIVPFTLLAMAPTNDKLLGKKDELATASLSNKNVEAFAAEGETVHELMDKWASLNMARAVLVAVGAVCTVASAVVGRRELVKFGGRCEIQRSVTDWPNKISAVNPYGGSSNPGFIMSCVGSGGLGLGLGLGVEDIDDDRSSVVVVVVVEAISLVMEEASVEVSVMVREVGEETSSVEDTDALAVISLDAEEDVSEETTVEEEDELTASSVTVGSEETGVRLLEISAEL</sequence>
<evidence type="ECO:0000313" key="8">
    <source>
        <dbReference type="EMBL" id="KAF7672399.1"/>
    </source>
</evidence>